<dbReference type="PROSITE" id="PS50937">
    <property type="entry name" value="HTH_MERR_2"/>
    <property type="match status" value="1"/>
</dbReference>
<dbReference type="SUPFAM" id="SSF46955">
    <property type="entry name" value="Putative DNA-binding domain"/>
    <property type="match status" value="1"/>
</dbReference>
<dbReference type="PANTHER" id="PTHR30204">
    <property type="entry name" value="REDOX-CYCLING DRUG-SENSING TRANSCRIPTIONAL ACTIVATOR SOXR"/>
    <property type="match status" value="1"/>
</dbReference>
<dbReference type="GO" id="GO:0003677">
    <property type="term" value="F:DNA binding"/>
    <property type="evidence" value="ECO:0007669"/>
    <property type="project" value="UniProtKB-KW"/>
</dbReference>
<dbReference type="InterPro" id="IPR000551">
    <property type="entry name" value="MerR-type_HTH_dom"/>
</dbReference>
<evidence type="ECO:0000256" key="1">
    <source>
        <dbReference type="ARBA" id="ARBA00022491"/>
    </source>
</evidence>
<sequence>MTELIRRDQLIGIGELGRLTDIPVRTIRFYCDEGLIHPRRSTGNHRLFDQAAVDRLRSVRRLRALGLGLTTITAVLNDEVPIKDALAAEQATLNAELNELLWRRASLAAAHDASPATRTERLDLLTAMGDRHRAHDTLVTFWRAQLTAAPATMFDGFVTMNIPNPPVNPTPEQVLAYAELVCAATDPALAPAISRQLWRSDPAAIRHPRQLLTGLAEACAAVDPLLTAGIPPRPGPELDRFVAAHATARREADTPGFRQRILHSANDADPRIRRYWTLTDRTITTTTTGAALNWLHRALAQI</sequence>
<name>A0A7K0DPK3_9NOCA</name>
<evidence type="ECO:0000256" key="3">
    <source>
        <dbReference type="ARBA" id="ARBA00023125"/>
    </source>
</evidence>
<dbReference type="InterPro" id="IPR047057">
    <property type="entry name" value="MerR_fam"/>
</dbReference>
<dbReference type="OrthoDB" id="9809391at2"/>
<dbReference type="PRINTS" id="PR00040">
    <property type="entry name" value="HTHMERR"/>
</dbReference>
<feature type="domain" description="HTH merR-type" evidence="5">
    <location>
        <begin position="10"/>
        <end position="78"/>
    </location>
</feature>
<keyword evidence="3" id="KW-0238">DNA-binding</keyword>
<protein>
    <recommendedName>
        <fullName evidence="5">HTH merR-type domain-containing protein</fullName>
    </recommendedName>
</protein>
<dbReference type="EMBL" id="WEGI01000006">
    <property type="protein sequence ID" value="MQY27659.1"/>
    <property type="molecule type" value="Genomic_DNA"/>
</dbReference>
<dbReference type="PANTHER" id="PTHR30204:SF69">
    <property type="entry name" value="MERR-FAMILY TRANSCRIPTIONAL REGULATOR"/>
    <property type="match status" value="1"/>
</dbReference>
<gene>
    <name evidence="6" type="ORF">NRB56_32420</name>
</gene>
<dbReference type="RefSeq" id="WP_153342861.1">
    <property type="nucleotide sequence ID" value="NZ_WEGI01000006.1"/>
</dbReference>
<evidence type="ECO:0000256" key="2">
    <source>
        <dbReference type="ARBA" id="ARBA00023015"/>
    </source>
</evidence>
<dbReference type="SMART" id="SM00422">
    <property type="entry name" value="HTH_MERR"/>
    <property type="match status" value="1"/>
</dbReference>
<organism evidence="6 7">
    <name type="scientific">Nocardia aurantia</name>
    <dbReference type="NCBI Taxonomy" id="2585199"/>
    <lineage>
        <taxon>Bacteria</taxon>
        <taxon>Bacillati</taxon>
        <taxon>Actinomycetota</taxon>
        <taxon>Actinomycetes</taxon>
        <taxon>Mycobacteriales</taxon>
        <taxon>Nocardiaceae</taxon>
        <taxon>Nocardia</taxon>
    </lineage>
</organism>
<accession>A0A7K0DPK3</accession>
<keyword evidence="2" id="KW-0805">Transcription regulation</keyword>
<dbReference type="GO" id="GO:0003700">
    <property type="term" value="F:DNA-binding transcription factor activity"/>
    <property type="evidence" value="ECO:0007669"/>
    <property type="project" value="InterPro"/>
</dbReference>
<evidence type="ECO:0000259" key="5">
    <source>
        <dbReference type="PROSITE" id="PS50937"/>
    </source>
</evidence>
<proteinExistence type="predicted"/>
<dbReference type="Pfam" id="PF13411">
    <property type="entry name" value="MerR_1"/>
    <property type="match status" value="1"/>
</dbReference>
<dbReference type="Gene3D" id="1.10.1660.10">
    <property type="match status" value="1"/>
</dbReference>
<dbReference type="CDD" id="cd00592">
    <property type="entry name" value="HTH_MerR-like"/>
    <property type="match status" value="1"/>
</dbReference>
<keyword evidence="7" id="KW-1185">Reference proteome</keyword>
<keyword evidence="4" id="KW-0804">Transcription</keyword>
<evidence type="ECO:0000313" key="7">
    <source>
        <dbReference type="Proteomes" id="UP000431401"/>
    </source>
</evidence>
<dbReference type="InterPro" id="IPR009061">
    <property type="entry name" value="DNA-bd_dom_put_sf"/>
</dbReference>
<reference evidence="6 7" key="1">
    <citation type="submission" date="2019-10" db="EMBL/GenBank/DDBJ databases">
        <title>Nocardia macrotermitis sp. nov. and Nocardia aurantia sp. nov., isolated from the gut of fungus growing-termite Macrotermes natalensis.</title>
        <authorList>
            <person name="Benndorf R."/>
            <person name="Schwitalla J."/>
            <person name="Martin K."/>
            <person name="De Beer W."/>
            <person name="Kaster A.-K."/>
            <person name="Vollmers J."/>
            <person name="Poulsen M."/>
            <person name="Beemelmanns C."/>
        </authorList>
    </citation>
    <scope>NUCLEOTIDE SEQUENCE [LARGE SCALE GENOMIC DNA]</scope>
    <source>
        <strain evidence="6 7">RB56</strain>
    </source>
</reference>
<comment type="caution">
    <text evidence="6">The sequence shown here is derived from an EMBL/GenBank/DDBJ whole genome shotgun (WGS) entry which is preliminary data.</text>
</comment>
<dbReference type="Proteomes" id="UP000431401">
    <property type="component" value="Unassembled WGS sequence"/>
</dbReference>
<keyword evidence="1" id="KW-0678">Repressor</keyword>
<dbReference type="AlphaFoldDB" id="A0A7K0DPK3"/>
<evidence type="ECO:0000313" key="6">
    <source>
        <dbReference type="EMBL" id="MQY27659.1"/>
    </source>
</evidence>
<evidence type="ECO:0000256" key="4">
    <source>
        <dbReference type="ARBA" id="ARBA00023163"/>
    </source>
</evidence>